<evidence type="ECO:0000313" key="8">
    <source>
        <dbReference type="EMBL" id="TYJ98616.1"/>
    </source>
</evidence>
<gene>
    <name evidence="8" type="ORF">E5676_scaffold350G002390</name>
</gene>
<dbReference type="PANTHER" id="PTHR31429">
    <property type="entry name" value="WRKY TRANSCRIPTION FACTOR 36-RELATED"/>
    <property type="match status" value="1"/>
</dbReference>
<dbReference type="EMBL" id="SSTD01018043">
    <property type="protein sequence ID" value="TYJ98616.1"/>
    <property type="molecule type" value="Genomic_DNA"/>
</dbReference>
<name>A0A5D3BHT4_CUCMM</name>
<dbReference type="InterPro" id="IPR044810">
    <property type="entry name" value="WRKY_plant"/>
</dbReference>
<evidence type="ECO:0000256" key="3">
    <source>
        <dbReference type="ARBA" id="ARBA00023125"/>
    </source>
</evidence>
<reference evidence="8 9" key="1">
    <citation type="submission" date="2019-08" db="EMBL/GenBank/DDBJ databases">
        <title>Draft genome sequences of two oriental melons (Cucumis melo L. var makuwa).</title>
        <authorList>
            <person name="Kwon S.-Y."/>
        </authorList>
    </citation>
    <scope>NUCLEOTIDE SEQUENCE [LARGE SCALE GENOMIC DNA]</scope>
    <source>
        <strain evidence="9">cv. Chang Bougi</strain>
        <tissue evidence="8">Leaf</tissue>
    </source>
</reference>
<sequence length="509" mass="55023">MEAQQALATIDDDRVQSTGEGNDEASPNSKQRIHLKVTSMGDLEKPFMETLSVPSASNSTWKEEDDEQHHQHHEERMKRTKVEMREVKEENERLKKYLDEIMKDYETLKRKFHEINPTHSEPKDQEEDGQTTWPPSKMSKPGGLPSPAIGEDEVSPQNPPKKVRVCVRARCDTPTMNDGCQWRKYGQKIAKGNPCPRAYYRCTGAPTCPVRKQVQRSVDDISILITTYEGTHNHPLPVSAMAMASTTSAAASMLLSGPSSSSSTSSQPGLNHSFTAAATAVNLHGMNMYLSNNTSSKQFYLPNSSMLSSSLNHPTITLDLTSNPPSTSSSSPFHKIPLVNNNNNNNNYPPKYPFTNLDFASSQPNFMSWNNNNNNAYGNITKNSNAIIGMGSDFANKQLPLHTNIYQAYLQQISKSSMTPPQPALPSDTIAAATKAITSDPSFQSALAAALSSIIGGGETGPSVSSLVVGGGGGGQGSMGFEAAAKSLTCSTSKSTPSSSPGDSRDNGK</sequence>
<keyword evidence="5" id="KW-0539">Nucleus</keyword>
<feature type="compositionally biased region" description="Low complexity" evidence="6">
    <location>
        <begin position="486"/>
        <end position="501"/>
    </location>
</feature>
<dbReference type="GO" id="GO:0003700">
    <property type="term" value="F:DNA-binding transcription factor activity"/>
    <property type="evidence" value="ECO:0007669"/>
    <property type="project" value="InterPro"/>
</dbReference>
<dbReference type="InterPro" id="IPR003657">
    <property type="entry name" value="WRKY_dom"/>
</dbReference>
<evidence type="ECO:0000256" key="1">
    <source>
        <dbReference type="ARBA" id="ARBA00004123"/>
    </source>
</evidence>
<dbReference type="AlphaFoldDB" id="A0A5D3BHT4"/>
<feature type="compositionally biased region" description="Polar residues" evidence="6">
    <location>
        <begin position="16"/>
        <end position="30"/>
    </location>
</feature>
<comment type="caution">
    <text evidence="8">The sequence shown here is derived from an EMBL/GenBank/DDBJ whole genome shotgun (WGS) entry which is preliminary data.</text>
</comment>
<dbReference type="Pfam" id="PF03106">
    <property type="entry name" value="WRKY"/>
    <property type="match status" value="1"/>
</dbReference>
<evidence type="ECO:0000256" key="5">
    <source>
        <dbReference type="ARBA" id="ARBA00023242"/>
    </source>
</evidence>
<organism evidence="8 9">
    <name type="scientific">Cucumis melo var. makuwa</name>
    <name type="common">Oriental melon</name>
    <dbReference type="NCBI Taxonomy" id="1194695"/>
    <lineage>
        <taxon>Eukaryota</taxon>
        <taxon>Viridiplantae</taxon>
        <taxon>Streptophyta</taxon>
        <taxon>Embryophyta</taxon>
        <taxon>Tracheophyta</taxon>
        <taxon>Spermatophyta</taxon>
        <taxon>Magnoliopsida</taxon>
        <taxon>eudicotyledons</taxon>
        <taxon>Gunneridae</taxon>
        <taxon>Pentapetalae</taxon>
        <taxon>rosids</taxon>
        <taxon>fabids</taxon>
        <taxon>Cucurbitales</taxon>
        <taxon>Cucurbitaceae</taxon>
        <taxon>Benincaseae</taxon>
        <taxon>Cucumis</taxon>
    </lineage>
</organism>
<dbReference type="InterPro" id="IPR036576">
    <property type="entry name" value="WRKY_dom_sf"/>
</dbReference>
<feature type="region of interest" description="Disordered" evidence="6">
    <location>
        <begin position="114"/>
        <end position="161"/>
    </location>
</feature>
<feature type="domain" description="WRKY" evidence="7">
    <location>
        <begin position="171"/>
        <end position="237"/>
    </location>
</feature>
<dbReference type="SMART" id="SM00774">
    <property type="entry name" value="WRKY"/>
    <property type="match status" value="1"/>
</dbReference>
<dbReference type="SUPFAM" id="SSF118290">
    <property type="entry name" value="WRKY DNA-binding domain"/>
    <property type="match status" value="1"/>
</dbReference>
<feature type="region of interest" description="Disordered" evidence="6">
    <location>
        <begin position="486"/>
        <end position="509"/>
    </location>
</feature>
<feature type="region of interest" description="Disordered" evidence="6">
    <location>
        <begin position="1"/>
        <end position="34"/>
    </location>
</feature>
<evidence type="ECO:0000259" key="7">
    <source>
        <dbReference type="PROSITE" id="PS50811"/>
    </source>
</evidence>
<comment type="subcellular location">
    <subcellularLocation>
        <location evidence="1">Nucleus</location>
    </subcellularLocation>
</comment>
<proteinExistence type="predicted"/>
<evidence type="ECO:0000256" key="4">
    <source>
        <dbReference type="ARBA" id="ARBA00023163"/>
    </source>
</evidence>
<accession>A0A5D3BHT4</accession>
<dbReference type="PROSITE" id="PS50811">
    <property type="entry name" value="WRKY"/>
    <property type="match status" value="1"/>
</dbReference>
<evidence type="ECO:0000313" key="9">
    <source>
        <dbReference type="Proteomes" id="UP000321947"/>
    </source>
</evidence>
<dbReference type="GO" id="GO:0043565">
    <property type="term" value="F:sequence-specific DNA binding"/>
    <property type="evidence" value="ECO:0007669"/>
    <property type="project" value="InterPro"/>
</dbReference>
<keyword evidence="3" id="KW-0238">DNA-binding</keyword>
<feature type="region of interest" description="Disordered" evidence="6">
    <location>
        <begin position="52"/>
        <end position="90"/>
    </location>
</feature>
<evidence type="ECO:0000256" key="6">
    <source>
        <dbReference type="SAM" id="MobiDB-lite"/>
    </source>
</evidence>
<feature type="compositionally biased region" description="Basic and acidic residues" evidence="6">
    <location>
        <begin position="67"/>
        <end position="90"/>
    </location>
</feature>
<dbReference type="Gene3D" id="2.20.25.80">
    <property type="entry name" value="WRKY domain"/>
    <property type="match status" value="1"/>
</dbReference>
<feature type="compositionally biased region" description="Basic and acidic residues" evidence="6">
    <location>
        <begin position="114"/>
        <end position="123"/>
    </location>
</feature>
<dbReference type="PANTHER" id="PTHR31429:SF86">
    <property type="entry name" value="WRKY TRANSCRIPTION FACTOR 61-RELATED"/>
    <property type="match status" value="1"/>
</dbReference>
<keyword evidence="2" id="KW-0805">Transcription regulation</keyword>
<keyword evidence="4" id="KW-0804">Transcription</keyword>
<protein>
    <submittedName>
        <fullName evidence="8">Putative WRKY transcription factor 61 isoform X2</fullName>
    </submittedName>
</protein>
<dbReference type="Proteomes" id="UP000321947">
    <property type="component" value="Unassembled WGS sequence"/>
</dbReference>
<dbReference type="GO" id="GO:0005634">
    <property type="term" value="C:nucleus"/>
    <property type="evidence" value="ECO:0007669"/>
    <property type="project" value="UniProtKB-SubCell"/>
</dbReference>
<evidence type="ECO:0000256" key="2">
    <source>
        <dbReference type="ARBA" id="ARBA00023015"/>
    </source>
</evidence>
<dbReference type="FunFam" id="2.20.25.80:FF:000002">
    <property type="entry name" value="probable WRKY transcription factor 31"/>
    <property type="match status" value="1"/>
</dbReference>